<evidence type="ECO:0000259" key="1">
    <source>
        <dbReference type="PROSITE" id="PS51886"/>
    </source>
</evidence>
<keyword evidence="3" id="KW-1185">Reference proteome</keyword>
<sequence>MICVGEDRRKALRTQYSKTAISSLEFLEALPFASLASFLVEIVARSKKLKNWGRIACCKEFNPDDDDEIIETCKKPPVDVTCHPMHFKRPFNGCWRRRSPYSLFGWNIGKKKNADIKPQPKYHDTDLPFSLSLVEKTFLRGRELNCCYKATVDGFSATNFHDCCDFKGPCVIIGYTNKSFKFGAFNPEGYRSTDDYYDTFDAFLFYWSDNGETDPIILPKVGGSGAALFDYARGGPQFGADGLLIGPPLAPVMGGFAGPDTNSGIGNLRQAKSRLGLSYAKRRDGKESLFGDKSKATLEEVQVFCCPQIASLY</sequence>
<evidence type="ECO:0000313" key="3">
    <source>
        <dbReference type="Proteomes" id="UP001472677"/>
    </source>
</evidence>
<proteinExistence type="predicted"/>
<dbReference type="Proteomes" id="UP001472677">
    <property type="component" value="Unassembled WGS sequence"/>
</dbReference>
<protein>
    <recommendedName>
        <fullName evidence="1">TLDc domain-containing protein</fullName>
    </recommendedName>
</protein>
<reference evidence="2 3" key="1">
    <citation type="journal article" date="2024" name="G3 (Bethesda)">
        <title>Genome assembly of Hibiscus sabdariffa L. provides insights into metabolisms of medicinal natural products.</title>
        <authorList>
            <person name="Kim T."/>
        </authorList>
    </citation>
    <scope>NUCLEOTIDE SEQUENCE [LARGE SCALE GENOMIC DNA]</scope>
    <source>
        <strain evidence="2">TK-2024</strain>
        <tissue evidence="2">Old leaves</tissue>
    </source>
</reference>
<accession>A0ABR2AWL5</accession>
<dbReference type="PROSITE" id="PS51886">
    <property type="entry name" value="TLDC"/>
    <property type="match status" value="1"/>
</dbReference>
<comment type="caution">
    <text evidence="2">The sequence shown here is derived from an EMBL/GenBank/DDBJ whole genome shotgun (WGS) entry which is preliminary data.</text>
</comment>
<organism evidence="2 3">
    <name type="scientific">Hibiscus sabdariffa</name>
    <name type="common">roselle</name>
    <dbReference type="NCBI Taxonomy" id="183260"/>
    <lineage>
        <taxon>Eukaryota</taxon>
        <taxon>Viridiplantae</taxon>
        <taxon>Streptophyta</taxon>
        <taxon>Embryophyta</taxon>
        <taxon>Tracheophyta</taxon>
        <taxon>Spermatophyta</taxon>
        <taxon>Magnoliopsida</taxon>
        <taxon>eudicotyledons</taxon>
        <taxon>Gunneridae</taxon>
        <taxon>Pentapetalae</taxon>
        <taxon>rosids</taxon>
        <taxon>malvids</taxon>
        <taxon>Malvales</taxon>
        <taxon>Malvaceae</taxon>
        <taxon>Malvoideae</taxon>
        <taxon>Hibiscus</taxon>
    </lineage>
</organism>
<name>A0ABR2AWL5_9ROSI</name>
<dbReference type="Pfam" id="PF07534">
    <property type="entry name" value="TLD"/>
    <property type="match status" value="1"/>
</dbReference>
<dbReference type="InterPro" id="IPR006571">
    <property type="entry name" value="TLDc_dom"/>
</dbReference>
<dbReference type="EMBL" id="JBBPBM010000271">
    <property type="protein sequence ID" value="KAK8498307.1"/>
    <property type="molecule type" value="Genomic_DNA"/>
</dbReference>
<gene>
    <name evidence="2" type="ORF">V6N12_055826</name>
</gene>
<evidence type="ECO:0000313" key="2">
    <source>
        <dbReference type="EMBL" id="KAK8498307.1"/>
    </source>
</evidence>
<feature type="domain" description="TLDc" evidence="1">
    <location>
        <begin position="121"/>
        <end position="307"/>
    </location>
</feature>